<dbReference type="RefSeq" id="WP_189153734.1">
    <property type="nucleotide sequence ID" value="NZ_BMNC01000002.1"/>
</dbReference>
<feature type="signal peptide" evidence="1">
    <location>
        <begin position="1"/>
        <end position="24"/>
    </location>
</feature>
<protein>
    <recommendedName>
        <fullName evidence="2">AMIN-like domain-containing protein</fullName>
    </recommendedName>
</protein>
<evidence type="ECO:0000313" key="4">
    <source>
        <dbReference type="Proteomes" id="UP000597656"/>
    </source>
</evidence>
<evidence type="ECO:0000256" key="1">
    <source>
        <dbReference type="SAM" id="SignalP"/>
    </source>
</evidence>
<organism evidence="3 4">
    <name type="scientific">Lentzea pudingi</name>
    <dbReference type="NCBI Taxonomy" id="1789439"/>
    <lineage>
        <taxon>Bacteria</taxon>
        <taxon>Bacillati</taxon>
        <taxon>Actinomycetota</taxon>
        <taxon>Actinomycetes</taxon>
        <taxon>Pseudonocardiales</taxon>
        <taxon>Pseudonocardiaceae</taxon>
        <taxon>Lentzea</taxon>
    </lineage>
</organism>
<evidence type="ECO:0000259" key="2">
    <source>
        <dbReference type="Pfam" id="PF24837"/>
    </source>
</evidence>
<feature type="chain" id="PRO_5045870581" description="AMIN-like domain-containing protein" evidence="1">
    <location>
        <begin position="25"/>
        <end position="158"/>
    </location>
</feature>
<keyword evidence="4" id="KW-1185">Reference proteome</keyword>
<sequence>MKKRLGAVLLAVGAVFTFVPVASADGHAELTNIRTGKHDGFERIVLDMNGLPSNSMSREAGEVTNCGSGDPVAVPGNEILETMFHGAASYDENFDPTYTGPRNFVPQGLTNVKGIAFTCDFEATMGIAVGYADRDSWHKVFTLTNPDRVVIDVYSFGS</sequence>
<dbReference type="EMBL" id="BMNC01000002">
    <property type="protein sequence ID" value="GGM78834.1"/>
    <property type="molecule type" value="Genomic_DNA"/>
</dbReference>
<dbReference type="InterPro" id="IPR056303">
    <property type="entry name" value="AMIN-like"/>
</dbReference>
<comment type="caution">
    <text evidence="3">The sequence shown here is derived from an EMBL/GenBank/DDBJ whole genome shotgun (WGS) entry which is preliminary data.</text>
</comment>
<accession>A0ABQ2HGH3</accession>
<reference evidence="4" key="1">
    <citation type="journal article" date="2019" name="Int. J. Syst. Evol. Microbiol.">
        <title>The Global Catalogue of Microorganisms (GCM) 10K type strain sequencing project: providing services to taxonomists for standard genome sequencing and annotation.</title>
        <authorList>
            <consortium name="The Broad Institute Genomics Platform"/>
            <consortium name="The Broad Institute Genome Sequencing Center for Infectious Disease"/>
            <person name="Wu L."/>
            <person name="Ma J."/>
        </authorList>
    </citation>
    <scope>NUCLEOTIDE SEQUENCE [LARGE SCALE GENOMIC DNA]</scope>
    <source>
        <strain evidence="4">CGMCC 4.7319</strain>
    </source>
</reference>
<name>A0ABQ2HGH3_9PSEU</name>
<dbReference type="Proteomes" id="UP000597656">
    <property type="component" value="Unassembled WGS sequence"/>
</dbReference>
<dbReference type="Pfam" id="PF24837">
    <property type="entry name" value="AMIN-like"/>
    <property type="match status" value="1"/>
</dbReference>
<proteinExistence type="predicted"/>
<feature type="domain" description="AMIN-like" evidence="2">
    <location>
        <begin position="29"/>
        <end position="154"/>
    </location>
</feature>
<evidence type="ECO:0000313" key="3">
    <source>
        <dbReference type="EMBL" id="GGM78834.1"/>
    </source>
</evidence>
<gene>
    <name evidence="3" type="ORF">GCM10011609_13250</name>
</gene>
<keyword evidence="1" id="KW-0732">Signal</keyword>